<dbReference type="InterPro" id="IPR006309">
    <property type="entry name" value="DnaQ_proteo"/>
</dbReference>
<evidence type="ECO:0000256" key="16">
    <source>
        <dbReference type="PIRSR" id="PIRSR606309-2"/>
    </source>
</evidence>
<evidence type="ECO:0000256" key="5">
    <source>
        <dbReference type="ARBA" id="ARBA00022695"/>
    </source>
</evidence>
<evidence type="ECO:0000313" key="20">
    <source>
        <dbReference type="EMBL" id="EAR60502.1"/>
    </source>
</evidence>
<dbReference type="EMBL" id="AAOW01000017">
    <property type="protein sequence ID" value="EAR60502.1"/>
    <property type="molecule type" value="Genomic_DNA"/>
</dbReference>
<evidence type="ECO:0000256" key="11">
    <source>
        <dbReference type="ARBA" id="ARBA00022842"/>
    </source>
</evidence>
<keyword evidence="7 18" id="KW-0540">Nuclease</keyword>
<organism evidence="20 21">
    <name type="scientific">Neptuniibacter caesariensis</name>
    <dbReference type="NCBI Taxonomy" id="207954"/>
    <lineage>
        <taxon>Bacteria</taxon>
        <taxon>Pseudomonadati</taxon>
        <taxon>Pseudomonadota</taxon>
        <taxon>Gammaproteobacteria</taxon>
        <taxon>Oceanospirillales</taxon>
        <taxon>Oceanospirillaceae</taxon>
        <taxon>Neptuniibacter</taxon>
    </lineage>
</organism>
<sequence length="236" mass="26382">MRQIVLDTETTGLEPSEGHNIIEIGCVEMFNRRLTGKTYHQYIKPDRDVDAEAIQVHGITNEFLEDKPKFHEVMEEFVEFVRGAELIIHNAAFDIGFLDTELDRNGYPERMENFSLVTDSLKLARKKHPGQKNNLDALCNRYGINNSHRELHGALLDSEILADVYLALTGGQTNLSLAGEGDDGEGAGAVIKRLSGADDLPLVQISENDQQEHDKFLKMLDKKSGGECLWLAEAES</sequence>
<evidence type="ECO:0000256" key="1">
    <source>
        <dbReference type="ARBA" id="ARBA00001936"/>
    </source>
</evidence>
<dbReference type="Gene3D" id="3.30.420.10">
    <property type="entry name" value="Ribonuclease H-like superfamily/Ribonuclease H"/>
    <property type="match status" value="1"/>
</dbReference>
<feature type="binding site" evidence="16">
    <location>
        <position position="52"/>
    </location>
    <ligand>
        <name>substrate</name>
    </ligand>
</feature>
<evidence type="ECO:0000256" key="18">
    <source>
        <dbReference type="RuleBase" id="RU364087"/>
    </source>
</evidence>
<dbReference type="GO" id="GO:0003887">
    <property type="term" value="F:DNA-directed DNA polymerase activity"/>
    <property type="evidence" value="ECO:0007669"/>
    <property type="project" value="UniProtKB-KW"/>
</dbReference>
<dbReference type="GO" id="GO:0008408">
    <property type="term" value="F:3'-5' exonuclease activity"/>
    <property type="evidence" value="ECO:0007669"/>
    <property type="project" value="TreeGrafter"/>
</dbReference>
<comment type="subunit">
    <text evidence="18">DNA polymerase III contains a core (composed of alpha, epsilon and theta chains) that associates with a tau subunit. This core dimerizes to form the POLIII' complex. PolIII' associates with the gamma complex (composed of gamma, delta, delta', psi and chi chains) and with the beta chain to form the complete DNA polymerase III complex.</text>
</comment>
<dbReference type="NCBIfam" id="TIGR00573">
    <property type="entry name" value="dnaq"/>
    <property type="match status" value="1"/>
</dbReference>
<feature type="binding site" evidence="17">
    <location>
        <position position="9"/>
    </location>
    <ligand>
        <name>a divalent metal cation</name>
        <dbReference type="ChEBI" id="CHEBI:60240"/>
        <label>1</label>
        <note>catalytic</note>
    </ligand>
</feature>
<accession>A0A7U8GRS6</accession>
<evidence type="ECO:0000256" key="17">
    <source>
        <dbReference type="PIRSR" id="PIRSR606309-3"/>
    </source>
</evidence>
<feature type="binding site" evidence="17">
    <location>
        <position position="157"/>
    </location>
    <ligand>
        <name>a divalent metal cation</name>
        <dbReference type="ChEBI" id="CHEBI:60240"/>
        <label>1</label>
        <note>catalytic</note>
    </ligand>
</feature>
<feature type="binding site" evidence="16">
    <location>
        <position position="157"/>
    </location>
    <ligand>
        <name>substrate</name>
    </ligand>
</feature>
<keyword evidence="11 17" id="KW-0460">Magnesium</keyword>
<name>A0A7U8GRS6_NEPCE</name>
<keyword evidence="13 17" id="KW-0464">Manganese</keyword>
<dbReference type="EC" id="2.7.7.7" evidence="2 18"/>
<evidence type="ECO:0000256" key="8">
    <source>
        <dbReference type="ARBA" id="ARBA00022723"/>
    </source>
</evidence>
<dbReference type="Proteomes" id="UP000002171">
    <property type="component" value="Unassembled WGS sequence"/>
</dbReference>
<dbReference type="PANTHER" id="PTHR30231">
    <property type="entry name" value="DNA POLYMERASE III SUBUNIT EPSILON"/>
    <property type="match status" value="1"/>
</dbReference>
<dbReference type="CDD" id="cd06131">
    <property type="entry name" value="DNA_pol_III_epsilon_Ecoli_like"/>
    <property type="match status" value="1"/>
</dbReference>
<feature type="binding site" evidence="16">
    <location>
        <position position="57"/>
    </location>
    <ligand>
        <name>substrate</name>
    </ligand>
</feature>
<evidence type="ECO:0000256" key="12">
    <source>
        <dbReference type="ARBA" id="ARBA00022932"/>
    </source>
</evidence>
<comment type="cofactor">
    <cofactor evidence="17">
        <name>Mg(2+)</name>
        <dbReference type="ChEBI" id="CHEBI:18420"/>
    </cofactor>
    <cofactor evidence="17">
        <name>Mn(2+)</name>
        <dbReference type="ChEBI" id="CHEBI:29035"/>
    </cofactor>
    <text evidence="17">Binds 2 divalent metal cations. Magnesium or manganese.</text>
</comment>
<dbReference type="AlphaFoldDB" id="A0A7U8GRS6"/>
<dbReference type="GO" id="GO:0045004">
    <property type="term" value="P:DNA replication proofreading"/>
    <property type="evidence" value="ECO:0007669"/>
    <property type="project" value="TreeGrafter"/>
</dbReference>
<evidence type="ECO:0000256" key="14">
    <source>
        <dbReference type="ARBA" id="ARBA00049244"/>
    </source>
</evidence>
<evidence type="ECO:0000256" key="9">
    <source>
        <dbReference type="ARBA" id="ARBA00022801"/>
    </source>
</evidence>
<comment type="caution">
    <text evidence="20">The sequence shown here is derived from an EMBL/GenBank/DDBJ whole genome shotgun (WGS) entry which is preliminary data.</text>
</comment>
<protein>
    <recommendedName>
        <fullName evidence="3 18">DNA polymerase III subunit epsilon</fullName>
        <ecNumber evidence="2 18">2.7.7.7</ecNumber>
    </recommendedName>
</protein>
<keyword evidence="9 18" id="KW-0378">Hydrolase</keyword>
<keyword evidence="12 18" id="KW-0239">DNA-directed DNA polymerase</keyword>
<evidence type="ECO:0000256" key="3">
    <source>
        <dbReference type="ARBA" id="ARBA00020352"/>
    </source>
</evidence>
<proteinExistence type="predicted"/>
<evidence type="ECO:0000313" key="21">
    <source>
        <dbReference type="Proteomes" id="UP000002171"/>
    </source>
</evidence>
<keyword evidence="21" id="KW-1185">Reference proteome</keyword>
<dbReference type="GO" id="GO:0003677">
    <property type="term" value="F:DNA binding"/>
    <property type="evidence" value="ECO:0007669"/>
    <property type="project" value="InterPro"/>
</dbReference>
<feature type="binding site" evidence="16">
    <location>
        <position position="9"/>
    </location>
    <ligand>
        <name>substrate</name>
    </ligand>
</feature>
<dbReference type="InterPro" id="IPR036397">
    <property type="entry name" value="RNaseH_sf"/>
</dbReference>
<feature type="binding site" evidence="16">
    <location>
        <position position="7"/>
    </location>
    <ligand>
        <name>substrate</name>
    </ligand>
</feature>
<reference evidence="20 21" key="1">
    <citation type="submission" date="2006-02" db="EMBL/GenBank/DDBJ databases">
        <authorList>
            <person name="Pinhassi J."/>
            <person name="Pedros-Alio C."/>
            <person name="Ferriera S."/>
            <person name="Johnson J."/>
            <person name="Kravitz S."/>
            <person name="Halpern A."/>
            <person name="Remington K."/>
            <person name="Beeson K."/>
            <person name="Tran B."/>
            <person name="Rogers Y.-H."/>
            <person name="Friedman R."/>
            <person name="Venter J.C."/>
        </authorList>
    </citation>
    <scope>NUCLEOTIDE SEQUENCE [LARGE SCALE GENOMIC DNA]</scope>
    <source>
        <strain evidence="20 21">MED92</strain>
    </source>
</reference>
<dbReference type="SUPFAM" id="SSF53098">
    <property type="entry name" value="Ribonuclease H-like"/>
    <property type="match status" value="1"/>
</dbReference>
<dbReference type="InterPro" id="IPR006054">
    <property type="entry name" value="DnaQ"/>
</dbReference>
<feature type="binding site" evidence="17">
    <location>
        <position position="7"/>
    </location>
    <ligand>
        <name>a divalent metal cation</name>
        <dbReference type="ChEBI" id="CHEBI:60240"/>
        <label>1</label>
        <note>catalytic</note>
    </ligand>
</feature>
<dbReference type="InterPro" id="IPR012337">
    <property type="entry name" value="RNaseH-like_sf"/>
</dbReference>
<dbReference type="FunFam" id="3.30.420.10:FF:000012">
    <property type="entry name" value="DNA polymerase III subunit epsilon"/>
    <property type="match status" value="1"/>
</dbReference>
<evidence type="ECO:0000256" key="6">
    <source>
        <dbReference type="ARBA" id="ARBA00022705"/>
    </source>
</evidence>
<dbReference type="InterPro" id="IPR013520">
    <property type="entry name" value="Ribonucl_H"/>
</dbReference>
<dbReference type="Pfam" id="PF00929">
    <property type="entry name" value="RNase_T"/>
    <property type="match status" value="1"/>
</dbReference>
<evidence type="ECO:0000256" key="4">
    <source>
        <dbReference type="ARBA" id="ARBA00022679"/>
    </source>
</evidence>
<dbReference type="SMART" id="SM00479">
    <property type="entry name" value="EXOIII"/>
    <property type="match status" value="1"/>
</dbReference>
<keyword evidence="8 17" id="KW-0479">Metal-binding</keyword>
<keyword evidence="4 18" id="KW-0808">Transferase</keyword>
<comment type="function">
    <text evidence="18">DNA polymerase III is a complex, multichain enzyme responsible for most of the replicative synthesis in bacteria. The epsilon subunit contain the editing function and is a proofreading 3'-5' exonuclease.</text>
</comment>
<evidence type="ECO:0000256" key="13">
    <source>
        <dbReference type="ARBA" id="ARBA00023211"/>
    </source>
</evidence>
<dbReference type="OrthoDB" id="9804290at2"/>
<keyword evidence="5 18" id="KW-0548">Nucleotidyltransferase</keyword>
<dbReference type="NCBIfam" id="TIGR01406">
    <property type="entry name" value="dnaQ_proteo"/>
    <property type="match status" value="1"/>
</dbReference>
<gene>
    <name evidence="18" type="primary">dnaQ</name>
    <name evidence="20" type="ORF">MED92_09236</name>
</gene>
<dbReference type="RefSeq" id="WP_007019515.1">
    <property type="nucleotide sequence ID" value="NZ_CH724125.1"/>
</dbReference>
<feature type="domain" description="Exonuclease" evidence="19">
    <location>
        <begin position="2"/>
        <end position="174"/>
    </location>
</feature>
<dbReference type="GO" id="GO:0046872">
    <property type="term" value="F:metal ion binding"/>
    <property type="evidence" value="ECO:0007669"/>
    <property type="project" value="UniProtKB-KW"/>
</dbReference>
<comment type="cofactor">
    <cofactor evidence="1 18">
        <name>Mn(2+)</name>
        <dbReference type="ChEBI" id="CHEBI:29035"/>
    </cofactor>
</comment>
<evidence type="ECO:0000256" key="10">
    <source>
        <dbReference type="ARBA" id="ARBA00022839"/>
    </source>
</evidence>
<feature type="active site" description="Proton acceptor" evidence="15">
    <location>
        <position position="152"/>
    </location>
</feature>
<dbReference type="GO" id="GO:0005829">
    <property type="term" value="C:cytosol"/>
    <property type="evidence" value="ECO:0007669"/>
    <property type="project" value="TreeGrafter"/>
</dbReference>
<evidence type="ECO:0000256" key="2">
    <source>
        <dbReference type="ARBA" id="ARBA00012417"/>
    </source>
</evidence>
<dbReference type="PANTHER" id="PTHR30231:SF41">
    <property type="entry name" value="DNA POLYMERASE III SUBUNIT EPSILON"/>
    <property type="match status" value="1"/>
</dbReference>
<evidence type="ECO:0000256" key="15">
    <source>
        <dbReference type="PIRSR" id="PIRSR606309-1"/>
    </source>
</evidence>
<dbReference type="NCBIfam" id="NF004316">
    <property type="entry name" value="PRK05711.1"/>
    <property type="match status" value="1"/>
</dbReference>
<keyword evidence="6 18" id="KW-0235">DNA replication</keyword>
<keyword evidence="10 18" id="KW-0269">Exonuclease</keyword>
<evidence type="ECO:0000256" key="7">
    <source>
        <dbReference type="ARBA" id="ARBA00022722"/>
    </source>
</evidence>
<comment type="catalytic activity">
    <reaction evidence="14 18">
        <text>DNA(n) + a 2'-deoxyribonucleoside 5'-triphosphate = DNA(n+1) + diphosphate</text>
        <dbReference type="Rhea" id="RHEA:22508"/>
        <dbReference type="Rhea" id="RHEA-COMP:17339"/>
        <dbReference type="Rhea" id="RHEA-COMP:17340"/>
        <dbReference type="ChEBI" id="CHEBI:33019"/>
        <dbReference type="ChEBI" id="CHEBI:61560"/>
        <dbReference type="ChEBI" id="CHEBI:173112"/>
        <dbReference type="EC" id="2.7.7.7"/>
    </reaction>
</comment>
<evidence type="ECO:0000259" key="19">
    <source>
        <dbReference type="SMART" id="SM00479"/>
    </source>
</evidence>